<evidence type="ECO:0000256" key="1">
    <source>
        <dbReference type="SAM" id="MobiDB-lite"/>
    </source>
</evidence>
<dbReference type="Proteomes" id="UP000291084">
    <property type="component" value="Chromosome 7"/>
</dbReference>
<sequence length="134" mass="15412">MRKREGRMLRSGGDRRAHRGSLRDGSFRLCGGRTMDGEGRELPARDERRPERVSKVWTATRRGRLRWRRRPVCISWRRRTPPWVAGVGERRQDRGSSGAVPGSEKQRQPRARRREGSHAGAAGGFGCTCCRRRF</sequence>
<dbReference type="EMBL" id="AP015040">
    <property type="protein sequence ID" value="BAT93487.1"/>
    <property type="molecule type" value="Genomic_DNA"/>
</dbReference>
<feature type="region of interest" description="Disordered" evidence="1">
    <location>
        <begin position="84"/>
        <end position="125"/>
    </location>
</feature>
<evidence type="ECO:0000313" key="2">
    <source>
        <dbReference type="EMBL" id="BAT93487.1"/>
    </source>
</evidence>
<evidence type="ECO:0000313" key="3">
    <source>
        <dbReference type="Proteomes" id="UP000291084"/>
    </source>
</evidence>
<proteinExistence type="predicted"/>
<dbReference type="AlphaFoldDB" id="A0A0S3SKT8"/>
<feature type="compositionally biased region" description="Basic and acidic residues" evidence="1">
    <location>
        <begin position="35"/>
        <end position="52"/>
    </location>
</feature>
<keyword evidence="3" id="KW-1185">Reference proteome</keyword>
<feature type="compositionally biased region" description="Basic and acidic residues" evidence="1">
    <location>
        <begin position="1"/>
        <end position="26"/>
    </location>
</feature>
<protein>
    <submittedName>
        <fullName evidence="2">Uncharacterized protein</fullName>
    </submittedName>
</protein>
<organism evidence="2 3">
    <name type="scientific">Vigna angularis var. angularis</name>
    <dbReference type="NCBI Taxonomy" id="157739"/>
    <lineage>
        <taxon>Eukaryota</taxon>
        <taxon>Viridiplantae</taxon>
        <taxon>Streptophyta</taxon>
        <taxon>Embryophyta</taxon>
        <taxon>Tracheophyta</taxon>
        <taxon>Spermatophyta</taxon>
        <taxon>Magnoliopsida</taxon>
        <taxon>eudicotyledons</taxon>
        <taxon>Gunneridae</taxon>
        <taxon>Pentapetalae</taxon>
        <taxon>rosids</taxon>
        <taxon>fabids</taxon>
        <taxon>Fabales</taxon>
        <taxon>Fabaceae</taxon>
        <taxon>Papilionoideae</taxon>
        <taxon>50 kb inversion clade</taxon>
        <taxon>NPAAA clade</taxon>
        <taxon>indigoferoid/millettioid clade</taxon>
        <taxon>Phaseoleae</taxon>
        <taxon>Vigna</taxon>
    </lineage>
</organism>
<feature type="region of interest" description="Disordered" evidence="1">
    <location>
        <begin position="1"/>
        <end position="52"/>
    </location>
</feature>
<gene>
    <name evidence="2" type="primary">Vigan.07G245600</name>
    <name evidence="2" type="ORF">VIGAN_07245600</name>
</gene>
<reference evidence="2 3" key="1">
    <citation type="journal article" date="2015" name="Sci. Rep.">
        <title>The power of single molecule real-time sequencing technology in the de novo assembly of a eukaryotic genome.</title>
        <authorList>
            <person name="Sakai H."/>
            <person name="Naito K."/>
            <person name="Ogiso-Tanaka E."/>
            <person name="Takahashi Y."/>
            <person name="Iseki K."/>
            <person name="Muto C."/>
            <person name="Satou K."/>
            <person name="Teruya K."/>
            <person name="Shiroma A."/>
            <person name="Shimoji M."/>
            <person name="Hirano T."/>
            <person name="Itoh T."/>
            <person name="Kaga A."/>
            <person name="Tomooka N."/>
        </authorList>
    </citation>
    <scope>NUCLEOTIDE SEQUENCE [LARGE SCALE GENOMIC DNA]</scope>
    <source>
        <strain evidence="3">cv. Shumari</strain>
    </source>
</reference>
<name>A0A0S3SKT8_PHAAN</name>
<accession>A0A0S3SKT8</accession>